<feature type="transmembrane region" description="Helical" evidence="5">
    <location>
        <begin position="227"/>
        <end position="246"/>
    </location>
</feature>
<feature type="domain" description="Major facilitator superfamily (MFS) profile" evidence="6">
    <location>
        <begin position="70"/>
        <end position="518"/>
    </location>
</feature>
<evidence type="ECO:0000256" key="1">
    <source>
        <dbReference type="ARBA" id="ARBA00004141"/>
    </source>
</evidence>
<dbReference type="Gene3D" id="1.20.1250.20">
    <property type="entry name" value="MFS general substrate transporter like domains"/>
    <property type="match status" value="1"/>
</dbReference>
<keyword evidence="3 5" id="KW-1133">Transmembrane helix</keyword>
<feature type="transmembrane region" description="Helical" evidence="5">
    <location>
        <begin position="413"/>
        <end position="431"/>
    </location>
</feature>
<dbReference type="PANTHER" id="PTHR42718:SF23">
    <property type="entry name" value="MAJOR FACILITATOR SUPERFAMILY (MFS) PROFILE DOMAIN-CONTAINING PROTEIN"/>
    <property type="match status" value="1"/>
</dbReference>
<evidence type="ECO:0000313" key="8">
    <source>
        <dbReference type="Proteomes" id="UP001265746"/>
    </source>
</evidence>
<feature type="transmembrane region" description="Helical" evidence="5">
    <location>
        <begin position="389"/>
        <end position="406"/>
    </location>
</feature>
<proteinExistence type="predicted"/>
<evidence type="ECO:0000256" key="3">
    <source>
        <dbReference type="ARBA" id="ARBA00022989"/>
    </source>
</evidence>
<evidence type="ECO:0000313" key="7">
    <source>
        <dbReference type="EMBL" id="KAK2611582.1"/>
    </source>
</evidence>
<dbReference type="EMBL" id="JAUJFL010000002">
    <property type="protein sequence ID" value="KAK2611582.1"/>
    <property type="molecule type" value="Genomic_DNA"/>
</dbReference>
<dbReference type="InterPro" id="IPR036259">
    <property type="entry name" value="MFS_trans_sf"/>
</dbReference>
<evidence type="ECO:0000256" key="2">
    <source>
        <dbReference type="ARBA" id="ARBA00022692"/>
    </source>
</evidence>
<dbReference type="GO" id="GO:0022857">
    <property type="term" value="F:transmembrane transporter activity"/>
    <property type="evidence" value="ECO:0007669"/>
    <property type="project" value="InterPro"/>
</dbReference>
<feature type="transmembrane region" description="Helical" evidence="5">
    <location>
        <begin position="135"/>
        <end position="154"/>
    </location>
</feature>
<feature type="transmembrane region" description="Helical" evidence="5">
    <location>
        <begin position="299"/>
        <end position="317"/>
    </location>
</feature>
<dbReference type="SUPFAM" id="SSF103473">
    <property type="entry name" value="MFS general substrate transporter"/>
    <property type="match status" value="1"/>
</dbReference>
<dbReference type="PROSITE" id="PS00216">
    <property type="entry name" value="SUGAR_TRANSPORT_1"/>
    <property type="match status" value="1"/>
</dbReference>
<feature type="transmembrane region" description="Helical" evidence="5">
    <location>
        <begin position="267"/>
        <end position="287"/>
    </location>
</feature>
<evidence type="ECO:0000256" key="4">
    <source>
        <dbReference type="ARBA" id="ARBA00023136"/>
    </source>
</evidence>
<dbReference type="AlphaFoldDB" id="A0AAD9SM16"/>
<feature type="transmembrane region" description="Helical" evidence="5">
    <location>
        <begin position="70"/>
        <end position="93"/>
    </location>
</feature>
<keyword evidence="8" id="KW-1185">Reference proteome</keyword>
<name>A0AAD9SM16_PHOAM</name>
<feature type="transmembrane region" description="Helical" evidence="5">
    <location>
        <begin position="355"/>
        <end position="377"/>
    </location>
</feature>
<evidence type="ECO:0000256" key="5">
    <source>
        <dbReference type="SAM" id="Phobius"/>
    </source>
</evidence>
<organism evidence="7 8">
    <name type="scientific">Phomopsis amygdali</name>
    <name type="common">Fusicoccum amygdali</name>
    <dbReference type="NCBI Taxonomy" id="1214568"/>
    <lineage>
        <taxon>Eukaryota</taxon>
        <taxon>Fungi</taxon>
        <taxon>Dikarya</taxon>
        <taxon>Ascomycota</taxon>
        <taxon>Pezizomycotina</taxon>
        <taxon>Sordariomycetes</taxon>
        <taxon>Sordariomycetidae</taxon>
        <taxon>Diaporthales</taxon>
        <taxon>Diaporthaceae</taxon>
        <taxon>Diaporthe</taxon>
    </lineage>
</organism>
<comment type="subcellular location">
    <subcellularLocation>
        <location evidence="1">Membrane</location>
        <topology evidence="1">Multi-pass membrane protein</topology>
    </subcellularLocation>
</comment>
<dbReference type="InterPro" id="IPR011701">
    <property type="entry name" value="MFS"/>
</dbReference>
<dbReference type="InterPro" id="IPR020846">
    <property type="entry name" value="MFS_dom"/>
</dbReference>
<protein>
    <recommendedName>
        <fullName evidence="6">Major facilitator superfamily (MFS) profile domain-containing protein</fullName>
    </recommendedName>
</protein>
<feature type="transmembrane region" description="Helical" evidence="5">
    <location>
        <begin position="197"/>
        <end position="221"/>
    </location>
</feature>
<feature type="transmembrane region" description="Helical" evidence="5">
    <location>
        <begin position="160"/>
        <end position="185"/>
    </location>
</feature>
<keyword evidence="2 5" id="KW-0812">Transmembrane</keyword>
<comment type="caution">
    <text evidence="7">The sequence shown here is derived from an EMBL/GenBank/DDBJ whole genome shotgun (WGS) entry which is preliminary data.</text>
</comment>
<feature type="transmembrane region" description="Helical" evidence="5">
    <location>
        <begin position="495"/>
        <end position="513"/>
    </location>
</feature>
<reference evidence="7" key="1">
    <citation type="submission" date="2023-06" db="EMBL/GenBank/DDBJ databases">
        <authorList>
            <person name="Noh H."/>
        </authorList>
    </citation>
    <scope>NUCLEOTIDE SEQUENCE</scope>
    <source>
        <strain evidence="7">DUCC20226</strain>
    </source>
</reference>
<dbReference type="InterPro" id="IPR005829">
    <property type="entry name" value="Sugar_transporter_CS"/>
</dbReference>
<keyword evidence="4 5" id="KW-0472">Membrane</keyword>
<dbReference type="Pfam" id="PF07690">
    <property type="entry name" value="MFS_1"/>
    <property type="match status" value="1"/>
</dbReference>
<gene>
    <name evidence="7" type="ORF">N8I77_004915</name>
</gene>
<dbReference type="GO" id="GO:0016020">
    <property type="term" value="C:membrane"/>
    <property type="evidence" value="ECO:0007669"/>
    <property type="project" value="UniProtKB-SubCell"/>
</dbReference>
<sequence>MAHTVTVQVLRASKEDEKIPLPAQLGPATLALTLSTDEGASERENAANGIKNYFGDRPDCFKNTFQEVSFVFQATIATATSSFLTGVCLIVTASIGRDLGMTQGQISWITASTSLVAGAFQLALGQLADLVGRKLMFIVGMGSFSALVLLTGFAQNPYWMLIMCGALGIPSAMVVPPAMGILGAAYKTPSRRKTSAFAAFSAGNPLGFVFGSIVCGVATSISSWRAAYIFVAVVWAGLAVFAIWAVPNVESFAARSPLRERLKAMKNFDYVGTIMTVSGMGMLTAALTLGPGDGWNRPHIIALLVIGVSLLLLFFVWEKFFPTPLMPPHIWKDRNFTLNALTRAALDYMQDIQQLSALTIVAHLVPMILGGIMWNILAAKSLHCINNTLIMAFGSVGYISAGLLFAFMKQDSLYWAFMFPGMILTVAGGDLQNNVANIYVMQSLPPHQQSLAGGIVNVVTRLGSSVAMGITTAVYSSIQLSPENAEDPMLRYNRTFLTCVAFCGAGAIFVPFMRLGTQGNSTKQEATGHPC</sequence>
<accession>A0AAD9SM16</accession>
<feature type="transmembrane region" description="Helical" evidence="5">
    <location>
        <begin position="105"/>
        <end position="123"/>
    </location>
</feature>
<dbReference type="PANTHER" id="PTHR42718">
    <property type="entry name" value="MAJOR FACILITATOR SUPERFAMILY MULTIDRUG TRANSPORTER MFSC"/>
    <property type="match status" value="1"/>
</dbReference>
<evidence type="ECO:0000259" key="6">
    <source>
        <dbReference type="PROSITE" id="PS50850"/>
    </source>
</evidence>
<dbReference type="PROSITE" id="PS50850">
    <property type="entry name" value="MFS"/>
    <property type="match status" value="1"/>
</dbReference>
<dbReference type="Proteomes" id="UP001265746">
    <property type="component" value="Unassembled WGS sequence"/>
</dbReference>